<sequence length="607" mass="67229">MIEVNSFAELRNTTPSASGEIAALKRYYDKDSAFQGGGRFVGFLDTAITSGSDDNGTIAVPSAGGYYWKRIIDNVEDINIYHFGGKRLRGDSSFDADNGTVNHDACVSMHKWSKGFSSPVTDTTKNPIKSVGIRFPVGKFMINPVDLTGEGELQFFNLYGDDCEYGISPRTIIVSDQSSSTVFKVQARRTAIRGLFWDGQATADTTTNTGAITSEMVSNQQSFFENITIEGQYVNITCCRVENNGGSAFKLIDTLDTRLDQIYTKNTYGRVFDITWSDSPNGKWDHSTAVELTNSNFQYGYADAMLYMPRMTQGLIRNVWIEHTRFPGDLSNGQWIIDALSIESSVNPLKLNYSRVLIRQLNLQTGGSIDMERTGSSWLSSFEKGWRRDENYGTEMTGSMRAGWYSGYRITNNSTEDKWFRVGQFNFRYANQHWHLEVNGKTLRDTTTLPTENPLLSNVCGKTFINLYRGASSVGGNIHFEGDSGVDDCFMLSHNSGLTCEAWIKVKAQSGDVIVNLKTTGPTRFDEGESSLFYSDFTEDADLDPENTSRVTLSSVMNHHNGSAGYGYDGKVVTLASATAEAPASTATPTGYITVKINGVNRKIAYF</sequence>
<dbReference type="EMBL" id="JRUQ01000005">
    <property type="protein sequence ID" value="KGT95966.1"/>
    <property type="molecule type" value="Genomic_DNA"/>
</dbReference>
<protein>
    <submittedName>
        <fullName evidence="1">Amylovoran biosynthesis protein AmsF</fullName>
    </submittedName>
</protein>
<keyword evidence="2" id="KW-1185">Reference proteome</keyword>
<gene>
    <name evidence="1" type="ORF">NG99_00945</name>
</gene>
<dbReference type="STRING" id="371042.NG99_00945"/>
<dbReference type="RefSeq" id="WP_034887445.1">
    <property type="nucleotide sequence ID" value="NZ_JRUQ01000005.1"/>
</dbReference>
<name>A0A0A3ZEB0_9GAMM</name>
<dbReference type="AlphaFoldDB" id="A0A0A3ZEB0"/>
<dbReference type="OrthoDB" id="6510809at2"/>
<accession>A0A0A3ZEB0</accession>
<evidence type="ECO:0000313" key="2">
    <source>
        <dbReference type="Proteomes" id="UP000030351"/>
    </source>
</evidence>
<comment type="caution">
    <text evidence="1">The sequence shown here is derived from an EMBL/GenBank/DDBJ whole genome shotgun (WGS) entry which is preliminary data.</text>
</comment>
<evidence type="ECO:0000313" key="1">
    <source>
        <dbReference type="EMBL" id="KGT95966.1"/>
    </source>
</evidence>
<proteinExistence type="predicted"/>
<dbReference type="Proteomes" id="UP000030351">
    <property type="component" value="Unassembled WGS sequence"/>
</dbReference>
<reference evidence="1 2" key="1">
    <citation type="submission" date="2014-10" db="EMBL/GenBank/DDBJ databases">
        <title>Genome sequence of Erwinia typographi M043b.</title>
        <authorList>
            <person name="Chan K.-G."/>
            <person name="Tan W.-S."/>
        </authorList>
    </citation>
    <scope>NUCLEOTIDE SEQUENCE [LARGE SCALE GENOMIC DNA]</scope>
    <source>
        <strain evidence="1 2">M043b</strain>
    </source>
</reference>
<organism evidence="1 2">
    <name type="scientific">Erwinia typographi</name>
    <dbReference type="NCBI Taxonomy" id="371042"/>
    <lineage>
        <taxon>Bacteria</taxon>
        <taxon>Pseudomonadati</taxon>
        <taxon>Pseudomonadota</taxon>
        <taxon>Gammaproteobacteria</taxon>
        <taxon>Enterobacterales</taxon>
        <taxon>Erwiniaceae</taxon>
        <taxon>Erwinia</taxon>
    </lineage>
</organism>
<dbReference type="eggNOG" id="COG5434">
    <property type="taxonomic scope" value="Bacteria"/>
</dbReference>